<evidence type="ECO:0008006" key="4">
    <source>
        <dbReference type="Google" id="ProtNLM"/>
    </source>
</evidence>
<name>A0AAE0X5R8_9PEZI</name>
<comment type="caution">
    <text evidence="2">The sequence shown here is derived from an EMBL/GenBank/DDBJ whole genome shotgun (WGS) entry which is preliminary data.</text>
</comment>
<feature type="signal peptide" evidence="1">
    <location>
        <begin position="1"/>
        <end position="23"/>
    </location>
</feature>
<dbReference type="AlphaFoldDB" id="A0AAE0X5R8"/>
<keyword evidence="1" id="KW-0732">Signal</keyword>
<sequence>MFWNCAMCLECFAVAIRAAACSAEEDKNISWVLNPRSAENSTASKRIRLLGVVNKCVGLETRLALGKHSKGRWRALFHH</sequence>
<gene>
    <name evidence="2" type="ORF">B0T22DRAFT_466379</name>
</gene>
<reference evidence="2" key="2">
    <citation type="submission" date="2023-06" db="EMBL/GenBank/DDBJ databases">
        <authorList>
            <consortium name="Lawrence Berkeley National Laboratory"/>
            <person name="Haridas S."/>
            <person name="Hensen N."/>
            <person name="Bonometti L."/>
            <person name="Westerberg I."/>
            <person name="Brannstrom I.O."/>
            <person name="Guillou S."/>
            <person name="Cros-Aarteil S."/>
            <person name="Calhoun S."/>
            <person name="Kuo A."/>
            <person name="Mondo S."/>
            <person name="Pangilinan J."/>
            <person name="Riley R."/>
            <person name="Labutti K."/>
            <person name="Andreopoulos B."/>
            <person name="Lipzen A."/>
            <person name="Chen C."/>
            <person name="Yanf M."/>
            <person name="Daum C."/>
            <person name="Ng V."/>
            <person name="Clum A."/>
            <person name="Steindorff A."/>
            <person name="Ohm R."/>
            <person name="Martin F."/>
            <person name="Silar P."/>
            <person name="Natvig D."/>
            <person name="Lalanne C."/>
            <person name="Gautier V."/>
            <person name="Ament-Velasquez S.L."/>
            <person name="Kruys A."/>
            <person name="Hutchinson M.I."/>
            <person name="Powell A.J."/>
            <person name="Barry K."/>
            <person name="Miller A.N."/>
            <person name="Grigoriev I.V."/>
            <person name="Debuchy R."/>
            <person name="Gladieux P."/>
            <person name="Thoren M.H."/>
            <person name="Johannesson H."/>
        </authorList>
    </citation>
    <scope>NUCLEOTIDE SEQUENCE</scope>
    <source>
        <strain evidence="2">CBS 314.62</strain>
    </source>
</reference>
<evidence type="ECO:0000313" key="2">
    <source>
        <dbReference type="EMBL" id="KAK3685731.1"/>
    </source>
</evidence>
<evidence type="ECO:0000313" key="3">
    <source>
        <dbReference type="Proteomes" id="UP001270362"/>
    </source>
</evidence>
<reference evidence="2" key="1">
    <citation type="journal article" date="2023" name="Mol. Phylogenet. Evol.">
        <title>Genome-scale phylogeny and comparative genomics of the fungal order Sordariales.</title>
        <authorList>
            <person name="Hensen N."/>
            <person name="Bonometti L."/>
            <person name="Westerberg I."/>
            <person name="Brannstrom I.O."/>
            <person name="Guillou S."/>
            <person name="Cros-Aarteil S."/>
            <person name="Calhoun S."/>
            <person name="Haridas S."/>
            <person name="Kuo A."/>
            <person name="Mondo S."/>
            <person name="Pangilinan J."/>
            <person name="Riley R."/>
            <person name="LaButti K."/>
            <person name="Andreopoulos B."/>
            <person name="Lipzen A."/>
            <person name="Chen C."/>
            <person name="Yan M."/>
            <person name="Daum C."/>
            <person name="Ng V."/>
            <person name="Clum A."/>
            <person name="Steindorff A."/>
            <person name="Ohm R.A."/>
            <person name="Martin F."/>
            <person name="Silar P."/>
            <person name="Natvig D.O."/>
            <person name="Lalanne C."/>
            <person name="Gautier V."/>
            <person name="Ament-Velasquez S.L."/>
            <person name="Kruys A."/>
            <person name="Hutchinson M.I."/>
            <person name="Powell A.J."/>
            <person name="Barry K."/>
            <person name="Miller A.N."/>
            <person name="Grigoriev I.V."/>
            <person name="Debuchy R."/>
            <person name="Gladieux P."/>
            <person name="Hiltunen Thoren M."/>
            <person name="Johannesson H."/>
        </authorList>
    </citation>
    <scope>NUCLEOTIDE SEQUENCE</scope>
    <source>
        <strain evidence="2">CBS 314.62</strain>
    </source>
</reference>
<dbReference type="Proteomes" id="UP001270362">
    <property type="component" value="Unassembled WGS sequence"/>
</dbReference>
<keyword evidence="3" id="KW-1185">Reference proteome</keyword>
<dbReference type="EMBL" id="JAULSO010000003">
    <property type="protein sequence ID" value="KAK3685731.1"/>
    <property type="molecule type" value="Genomic_DNA"/>
</dbReference>
<protein>
    <recommendedName>
        <fullName evidence="4">Secreted protein</fullName>
    </recommendedName>
</protein>
<accession>A0AAE0X5R8</accession>
<feature type="chain" id="PRO_5041989954" description="Secreted protein" evidence="1">
    <location>
        <begin position="24"/>
        <end position="79"/>
    </location>
</feature>
<evidence type="ECO:0000256" key="1">
    <source>
        <dbReference type="SAM" id="SignalP"/>
    </source>
</evidence>
<organism evidence="2 3">
    <name type="scientific">Podospora appendiculata</name>
    <dbReference type="NCBI Taxonomy" id="314037"/>
    <lineage>
        <taxon>Eukaryota</taxon>
        <taxon>Fungi</taxon>
        <taxon>Dikarya</taxon>
        <taxon>Ascomycota</taxon>
        <taxon>Pezizomycotina</taxon>
        <taxon>Sordariomycetes</taxon>
        <taxon>Sordariomycetidae</taxon>
        <taxon>Sordariales</taxon>
        <taxon>Podosporaceae</taxon>
        <taxon>Podospora</taxon>
    </lineage>
</organism>
<proteinExistence type="predicted"/>